<evidence type="ECO:0000256" key="1">
    <source>
        <dbReference type="SAM" id="Phobius"/>
    </source>
</evidence>
<dbReference type="EMBL" id="BAAAND010000008">
    <property type="protein sequence ID" value="GAA1598745.1"/>
    <property type="molecule type" value="Genomic_DNA"/>
</dbReference>
<gene>
    <name evidence="3" type="ORF">GCM10009742_52870</name>
</gene>
<feature type="transmembrane region" description="Helical" evidence="1">
    <location>
        <begin position="182"/>
        <end position="201"/>
    </location>
</feature>
<keyword evidence="1" id="KW-0472">Membrane</keyword>
<proteinExistence type="predicted"/>
<sequence>MEDTHKVRTVLAVVLIVAGCLLAPVAVTAAWARTHVTNTERYVDTVAPLAADSDVRNAVADQVTEVILRNLPDRITSTARGVVRGQVGQLVESDTFQSLWRRANQAAHGQLIDLLTGRGPANLNGDTVSIDLGPFVAAARDRLVASGFAAAQRIPDVQQSFAVFSSADLPKAQQAYRLLDRYGAVLPFVAGGLLVLGLGVAVRRRRTLIGIGLGTAASMVVLGIVLLIGRQVAPDRLPDGFPATAVFDVVTRSLWTTLVVIFVIGAVVAGAALVATRLSRPDRTAGSAVPPGC</sequence>
<name>A0ABN2EAG1_9ACTN</name>
<accession>A0ABN2EAG1</accession>
<reference evidence="3 4" key="1">
    <citation type="journal article" date="2019" name="Int. J. Syst. Evol. Microbiol.">
        <title>The Global Catalogue of Microorganisms (GCM) 10K type strain sequencing project: providing services to taxonomists for standard genome sequencing and annotation.</title>
        <authorList>
            <consortium name="The Broad Institute Genomics Platform"/>
            <consortium name="The Broad Institute Genome Sequencing Center for Infectious Disease"/>
            <person name="Wu L."/>
            <person name="Ma J."/>
        </authorList>
    </citation>
    <scope>NUCLEOTIDE SEQUENCE [LARGE SCALE GENOMIC DNA]</scope>
    <source>
        <strain evidence="3 4">JCM 14304</strain>
    </source>
</reference>
<dbReference type="Proteomes" id="UP001500190">
    <property type="component" value="Unassembled WGS sequence"/>
</dbReference>
<keyword evidence="1" id="KW-0812">Transmembrane</keyword>
<keyword evidence="4" id="KW-1185">Reference proteome</keyword>
<protein>
    <recommendedName>
        <fullName evidence="5">Integral membrane protein</fullName>
    </recommendedName>
</protein>
<feature type="transmembrane region" description="Helical" evidence="1">
    <location>
        <begin position="253"/>
        <end position="275"/>
    </location>
</feature>
<evidence type="ECO:0000313" key="3">
    <source>
        <dbReference type="EMBL" id="GAA1598745.1"/>
    </source>
</evidence>
<feature type="transmembrane region" description="Helical" evidence="1">
    <location>
        <begin position="208"/>
        <end position="233"/>
    </location>
</feature>
<evidence type="ECO:0000256" key="2">
    <source>
        <dbReference type="SAM" id="SignalP"/>
    </source>
</evidence>
<keyword evidence="1" id="KW-1133">Transmembrane helix</keyword>
<feature type="chain" id="PRO_5046572347" description="Integral membrane protein" evidence="2">
    <location>
        <begin position="30"/>
        <end position="293"/>
    </location>
</feature>
<keyword evidence="2" id="KW-0732">Signal</keyword>
<dbReference type="RefSeq" id="WP_344195978.1">
    <property type="nucleotide sequence ID" value="NZ_BAAAND010000008.1"/>
</dbReference>
<dbReference type="PROSITE" id="PS51257">
    <property type="entry name" value="PROKAR_LIPOPROTEIN"/>
    <property type="match status" value="1"/>
</dbReference>
<feature type="signal peptide" evidence="2">
    <location>
        <begin position="1"/>
        <end position="29"/>
    </location>
</feature>
<evidence type="ECO:0008006" key="5">
    <source>
        <dbReference type="Google" id="ProtNLM"/>
    </source>
</evidence>
<evidence type="ECO:0000313" key="4">
    <source>
        <dbReference type="Proteomes" id="UP001500190"/>
    </source>
</evidence>
<organism evidence="3 4">
    <name type="scientific">Kribbella karoonensis</name>
    <dbReference type="NCBI Taxonomy" id="324851"/>
    <lineage>
        <taxon>Bacteria</taxon>
        <taxon>Bacillati</taxon>
        <taxon>Actinomycetota</taxon>
        <taxon>Actinomycetes</taxon>
        <taxon>Propionibacteriales</taxon>
        <taxon>Kribbellaceae</taxon>
        <taxon>Kribbella</taxon>
    </lineage>
</organism>
<comment type="caution">
    <text evidence="3">The sequence shown here is derived from an EMBL/GenBank/DDBJ whole genome shotgun (WGS) entry which is preliminary data.</text>
</comment>